<proteinExistence type="predicted"/>
<dbReference type="Proteomes" id="UP001500596">
    <property type="component" value="Unassembled WGS sequence"/>
</dbReference>
<dbReference type="Gene3D" id="3.30.70.100">
    <property type="match status" value="1"/>
</dbReference>
<gene>
    <name evidence="2" type="ORF">GCM10009807_08620</name>
</gene>
<dbReference type="Pfam" id="PF00403">
    <property type="entry name" value="HMA"/>
    <property type="match status" value="1"/>
</dbReference>
<sequence>MTTNQYTVTGMTCSHCENAVRGEVQKIAGVEQVDVSAAAGTLVITSASPLDDDAVLAAVDEAGYSAARV</sequence>
<evidence type="ECO:0000313" key="2">
    <source>
        <dbReference type="EMBL" id="GAA1666769.1"/>
    </source>
</evidence>
<dbReference type="PROSITE" id="PS50846">
    <property type="entry name" value="HMA_2"/>
    <property type="match status" value="1"/>
</dbReference>
<dbReference type="SUPFAM" id="SSF55008">
    <property type="entry name" value="HMA, heavy metal-associated domain"/>
    <property type="match status" value="1"/>
</dbReference>
<name>A0ABN2G7T8_9MICO</name>
<keyword evidence="3" id="KW-1185">Reference proteome</keyword>
<reference evidence="2 3" key="1">
    <citation type="journal article" date="2019" name="Int. J. Syst. Evol. Microbiol.">
        <title>The Global Catalogue of Microorganisms (GCM) 10K type strain sequencing project: providing services to taxonomists for standard genome sequencing and annotation.</title>
        <authorList>
            <consortium name="The Broad Institute Genomics Platform"/>
            <consortium name="The Broad Institute Genome Sequencing Center for Infectious Disease"/>
            <person name="Wu L."/>
            <person name="Ma J."/>
        </authorList>
    </citation>
    <scope>NUCLEOTIDE SEQUENCE [LARGE SCALE GENOMIC DNA]</scope>
    <source>
        <strain evidence="2 3">JCM 15575</strain>
    </source>
</reference>
<evidence type="ECO:0000313" key="3">
    <source>
        <dbReference type="Proteomes" id="UP001500596"/>
    </source>
</evidence>
<dbReference type="EMBL" id="BAAAPK010000001">
    <property type="protein sequence ID" value="GAA1666769.1"/>
    <property type="molecule type" value="Genomic_DNA"/>
</dbReference>
<evidence type="ECO:0000259" key="1">
    <source>
        <dbReference type="PROSITE" id="PS50846"/>
    </source>
</evidence>
<feature type="domain" description="HMA" evidence="1">
    <location>
        <begin position="2"/>
        <end position="67"/>
    </location>
</feature>
<dbReference type="RefSeq" id="WP_344051967.1">
    <property type="nucleotide sequence ID" value="NZ_BAAAPK010000001.1"/>
</dbReference>
<organism evidence="2 3">
    <name type="scientific">Microbacterium lacus</name>
    <dbReference type="NCBI Taxonomy" id="415217"/>
    <lineage>
        <taxon>Bacteria</taxon>
        <taxon>Bacillati</taxon>
        <taxon>Actinomycetota</taxon>
        <taxon>Actinomycetes</taxon>
        <taxon>Micrococcales</taxon>
        <taxon>Microbacteriaceae</taxon>
        <taxon>Microbacterium</taxon>
    </lineage>
</organism>
<protein>
    <submittedName>
        <fullName evidence="2">Heavy-metal-associated domain-containing protein</fullName>
    </submittedName>
</protein>
<comment type="caution">
    <text evidence="2">The sequence shown here is derived from an EMBL/GenBank/DDBJ whole genome shotgun (WGS) entry which is preliminary data.</text>
</comment>
<dbReference type="InterPro" id="IPR036163">
    <property type="entry name" value="HMA_dom_sf"/>
</dbReference>
<accession>A0ABN2G7T8</accession>
<dbReference type="CDD" id="cd00371">
    <property type="entry name" value="HMA"/>
    <property type="match status" value="1"/>
</dbReference>
<dbReference type="InterPro" id="IPR006121">
    <property type="entry name" value="HMA_dom"/>
</dbReference>